<accession>A0A6A5TE53</accession>
<dbReference type="Proteomes" id="UP000800035">
    <property type="component" value="Unassembled WGS sequence"/>
</dbReference>
<dbReference type="InterPro" id="IPR016161">
    <property type="entry name" value="Ald_DH/histidinol_DH"/>
</dbReference>
<feature type="non-terminal residue" evidence="3">
    <location>
        <position position="130"/>
    </location>
</feature>
<dbReference type="PANTHER" id="PTHR43353:SF6">
    <property type="entry name" value="CYTOPLASMIC ALDEHYDE DEHYDROGENASE (EUROFUNG)"/>
    <property type="match status" value="1"/>
</dbReference>
<feature type="domain" description="Aldehyde dehydrogenase" evidence="2">
    <location>
        <begin position="2"/>
        <end position="130"/>
    </location>
</feature>
<dbReference type="OrthoDB" id="310895at2759"/>
<dbReference type="GO" id="GO:0004777">
    <property type="term" value="F:succinate-semialdehyde dehydrogenase (NAD+) activity"/>
    <property type="evidence" value="ECO:0007669"/>
    <property type="project" value="TreeGrafter"/>
</dbReference>
<dbReference type="Gene3D" id="3.40.309.10">
    <property type="entry name" value="Aldehyde Dehydrogenase, Chain A, domain 2"/>
    <property type="match status" value="1"/>
</dbReference>
<dbReference type="InterPro" id="IPR016163">
    <property type="entry name" value="Ald_DH_C"/>
</dbReference>
<proteinExistence type="predicted"/>
<evidence type="ECO:0000313" key="4">
    <source>
        <dbReference type="Proteomes" id="UP000800035"/>
    </source>
</evidence>
<dbReference type="SUPFAM" id="SSF53720">
    <property type="entry name" value="ALDH-like"/>
    <property type="match status" value="1"/>
</dbReference>
<evidence type="ECO:0000259" key="2">
    <source>
        <dbReference type="Pfam" id="PF00171"/>
    </source>
</evidence>
<dbReference type="InterPro" id="IPR050740">
    <property type="entry name" value="Aldehyde_DH_Superfamily"/>
</dbReference>
<keyword evidence="1" id="KW-0560">Oxidoreductase</keyword>
<dbReference type="GO" id="GO:0009450">
    <property type="term" value="P:gamma-aminobutyric acid catabolic process"/>
    <property type="evidence" value="ECO:0007669"/>
    <property type="project" value="TreeGrafter"/>
</dbReference>
<organism evidence="3 4">
    <name type="scientific">Byssothecium circinans</name>
    <dbReference type="NCBI Taxonomy" id="147558"/>
    <lineage>
        <taxon>Eukaryota</taxon>
        <taxon>Fungi</taxon>
        <taxon>Dikarya</taxon>
        <taxon>Ascomycota</taxon>
        <taxon>Pezizomycotina</taxon>
        <taxon>Dothideomycetes</taxon>
        <taxon>Pleosporomycetidae</taxon>
        <taxon>Pleosporales</taxon>
        <taxon>Massarineae</taxon>
        <taxon>Massarinaceae</taxon>
        <taxon>Byssothecium</taxon>
    </lineage>
</organism>
<evidence type="ECO:0000313" key="3">
    <source>
        <dbReference type="EMBL" id="KAF1949036.1"/>
    </source>
</evidence>
<dbReference type="InterPro" id="IPR015590">
    <property type="entry name" value="Aldehyde_DH_dom"/>
</dbReference>
<dbReference type="AlphaFoldDB" id="A0A6A5TE53"/>
<keyword evidence="4" id="KW-1185">Reference proteome</keyword>
<name>A0A6A5TE53_9PLEO</name>
<gene>
    <name evidence="3" type="ORF">CC80DRAFT_355239</name>
</gene>
<dbReference type="Gene3D" id="3.40.605.10">
    <property type="entry name" value="Aldehyde Dehydrogenase, Chain A, domain 1"/>
    <property type="match status" value="1"/>
</dbReference>
<dbReference type="InterPro" id="IPR016162">
    <property type="entry name" value="Ald_DH_N"/>
</dbReference>
<reference evidence="3" key="1">
    <citation type="journal article" date="2020" name="Stud. Mycol.">
        <title>101 Dothideomycetes genomes: a test case for predicting lifestyles and emergence of pathogens.</title>
        <authorList>
            <person name="Haridas S."/>
            <person name="Albert R."/>
            <person name="Binder M."/>
            <person name="Bloem J."/>
            <person name="Labutti K."/>
            <person name="Salamov A."/>
            <person name="Andreopoulos B."/>
            <person name="Baker S."/>
            <person name="Barry K."/>
            <person name="Bills G."/>
            <person name="Bluhm B."/>
            <person name="Cannon C."/>
            <person name="Castanera R."/>
            <person name="Culley D."/>
            <person name="Daum C."/>
            <person name="Ezra D."/>
            <person name="Gonzalez J."/>
            <person name="Henrissat B."/>
            <person name="Kuo A."/>
            <person name="Liang C."/>
            <person name="Lipzen A."/>
            <person name="Lutzoni F."/>
            <person name="Magnuson J."/>
            <person name="Mondo S."/>
            <person name="Nolan M."/>
            <person name="Ohm R."/>
            <person name="Pangilinan J."/>
            <person name="Park H.-J."/>
            <person name="Ramirez L."/>
            <person name="Alfaro M."/>
            <person name="Sun H."/>
            <person name="Tritt A."/>
            <person name="Yoshinaga Y."/>
            <person name="Zwiers L.-H."/>
            <person name="Turgeon B."/>
            <person name="Goodwin S."/>
            <person name="Spatafora J."/>
            <person name="Crous P."/>
            <person name="Grigoriev I."/>
        </authorList>
    </citation>
    <scope>NUCLEOTIDE SEQUENCE</scope>
    <source>
        <strain evidence="3">CBS 675.92</strain>
    </source>
</reference>
<protein>
    <submittedName>
        <fullName evidence="3">ALDH-like protein</fullName>
    </submittedName>
</protein>
<sequence>DKGAKLLAGGSECLSETSLKPTLVTNVSRDTRIFDEEDSGPSATVYVAEDDDDAIAKANDSAYGLNAVVHSASWEHAFNVVKQLEHSQMHINNVTCTDSVGAPICGVKRSGWGQSNSTWGINEFSIEKAV</sequence>
<dbReference type="Pfam" id="PF00171">
    <property type="entry name" value="Aldedh"/>
    <property type="match status" value="1"/>
</dbReference>
<evidence type="ECO:0000256" key="1">
    <source>
        <dbReference type="ARBA" id="ARBA00023002"/>
    </source>
</evidence>
<feature type="non-terminal residue" evidence="3">
    <location>
        <position position="1"/>
    </location>
</feature>
<dbReference type="PANTHER" id="PTHR43353">
    <property type="entry name" value="SUCCINATE-SEMIALDEHYDE DEHYDROGENASE, MITOCHONDRIAL"/>
    <property type="match status" value="1"/>
</dbReference>
<dbReference type="EMBL" id="ML977043">
    <property type="protein sequence ID" value="KAF1949036.1"/>
    <property type="molecule type" value="Genomic_DNA"/>
</dbReference>